<dbReference type="Gene3D" id="3.40.1700.10">
    <property type="entry name" value="DNA integrity scanning protein, DisA, N-terminal domain"/>
    <property type="match status" value="1"/>
</dbReference>
<dbReference type="KEGG" id="afu:AF_1759"/>
<comment type="function">
    <text evidence="6">Diadenylate cyclase that catalyzes the condensation of 2 ATP molecules into cyclic di-AMP (c-di-AMP). c-di-AMP is a second messenger for intracellular signal transduction involved in the control of important regulatory processes such as osmoregulation.</text>
</comment>
<keyword evidence="4 6" id="KW-0547">Nucleotide-binding</keyword>
<dbReference type="PANTHER" id="PTHR34185">
    <property type="entry name" value="DIADENYLATE CYCLASE"/>
    <property type="match status" value="1"/>
</dbReference>
<dbReference type="PhylomeDB" id="O28515"/>
<sequence>MTKRTPISSTPTFLKSPRYSRTLKLFSERSVGSNIFRSMVILEALSLKFFHSFNDWMLSVLVNSALKIAEEYGIERIALISKEEFEEELEGFEIIQAPKKFATILDSMIYYFEESEEKIIAEKFAQIYRAREYISAQMYLKGFEFGRAVVVFDTDTLKGLTIFEPEKSSFLKAVEECVERVHPEAFRAVLTVALNIAQKGREGRKIGTAFVMGDVEEVMSRSSQLVINPYHGHKEADRDIKNPENWESVMEFAQIDGVFVLDENGIIIACGRYIEASAKDLVSKIKRGLGGRHIACASITKETKAIAVVVSESGGDITVYKDGVEVMHIPSLLF</sequence>
<dbReference type="AlphaFoldDB" id="O28515"/>
<comment type="cofactor">
    <cofactor evidence="6">
        <name>Mn(2+)</name>
        <dbReference type="ChEBI" id="CHEBI:29035"/>
    </cofactor>
</comment>
<evidence type="ECO:0000313" key="9">
    <source>
        <dbReference type="Proteomes" id="UP000002199"/>
    </source>
</evidence>
<evidence type="ECO:0000259" key="7">
    <source>
        <dbReference type="PROSITE" id="PS51794"/>
    </source>
</evidence>
<dbReference type="Proteomes" id="UP000002199">
    <property type="component" value="Chromosome"/>
</dbReference>
<keyword evidence="6" id="KW-0464">Manganese</keyword>
<dbReference type="EC" id="2.7.7.85" evidence="6"/>
<dbReference type="STRING" id="224325.AF_1759"/>
<dbReference type="PIRSF" id="PIRSF019073">
    <property type="entry name" value="UCP019073"/>
    <property type="match status" value="1"/>
</dbReference>
<dbReference type="PROSITE" id="PS51794">
    <property type="entry name" value="DAC"/>
    <property type="match status" value="1"/>
</dbReference>
<dbReference type="InterPro" id="IPR036888">
    <property type="entry name" value="DNA_integrity_DisA_N_sf"/>
</dbReference>
<dbReference type="InterPro" id="IPR014499">
    <property type="entry name" value="DAC_DacZ"/>
</dbReference>
<evidence type="ECO:0000256" key="6">
    <source>
        <dbReference type="HAMAP-Rule" id="MF_00840"/>
    </source>
</evidence>
<dbReference type="SUPFAM" id="SSF143597">
    <property type="entry name" value="YojJ-like"/>
    <property type="match status" value="1"/>
</dbReference>
<keyword evidence="3 6" id="KW-0548">Nucleotidyltransferase</keyword>
<dbReference type="HOGENOM" id="CLU_063222_0_0_2"/>
<dbReference type="PaxDb" id="224325-AF_1759"/>
<comment type="catalytic activity">
    <reaction evidence="1 6">
        <text>2 ATP = 3',3'-c-di-AMP + 2 diphosphate</text>
        <dbReference type="Rhea" id="RHEA:35655"/>
        <dbReference type="ChEBI" id="CHEBI:30616"/>
        <dbReference type="ChEBI" id="CHEBI:33019"/>
        <dbReference type="ChEBI" id="CHEBI:71500"/>
        <dbReference type="EC" id="2.7.7.85"/>
    </reaction>
</comment>
<keyword evidence="5 6" id="KW-0067">ATP-binding</keyword>
<dbReference type="EMBL" id="AE000782">
    <property type="protein sequence ID" value="AAB89490.1"/>
    <property type="molecule type" value="Genomic_DNA"/>
</dbReference>
<dbReference type="GO" id="GO:0004016">
    <property type="term" value="F:adenylate cyclase activity"/>
    <property type="evidence" value="ECO:0007669"/>
    <property type="project" value="UniProtKB-UniRule"/>
</dbReference>
<protein>
    <recommendedName>
        <fullName evidence="6">Diadenylate cyclase</fullName>
        <shortName evidence="6">DAC</shortName>
        <ecNumber evidence="6">2.7.7.85</ecNumber>
    </recommendedName>
    <alternativeName>
        <fullName evidence="6">Cyclic-di-AMP synthase</fullName>
        <shortName evidence="6">c-di-AMP synthase</shortName>
    </alternativeName>
</protein>
<dbReference type="HAMAP" id="MF_00840">
    <property type="entry name" value="DacZ"/>
    <property type="match status" value="1"/>
</dbReference>
<evidence type="ECO:0000256" key="1">
    <source>
        <dbReference type="ARBA" id="ARBA00000877"/>
    </source>
</evidence>
<dbReference type="InterPro" id="IPR003390">
    <property type="entry name" value="DNA_integrity_scan_DisA_N"/>
</dbReference>
<accession>O28515</accession>
<dbReference type="InterPro" id="IPR050338">
    <property type="entry name" value="DisA"/>
</dbReference>
<keyword evidence="9" id="KW-1185">Reference proteome</keyword>
<keyword evidence="2 6" id="KW-0808">Transferase</keyword>
<dbReference type="PANTHER" id="PTHR34185:SF1">
    <property type="entry name" value="DIADENYLATE CYCLASE"/>
    <property type="match status" value="1"/>
</dbReference>
<dbReference type="GO" id="GO:0106408">
    <property type="term" value="F:diadenylate cyclase activity"/>
    <property type="evidence" value="ECO:0007669"/>
    <property type="project" value="UniProtKB-EC"/>
</dbReference>
<dbReference type="Pfam" id="PF02457">
    <property type="entry name" value="DAC"/>
    <property type="match status" value="1"/>
</dbReference>
<feature type="domain" description="DAC" evidence="7">
    <location>
        <begin position="171"/>
        <end position="331"/>
    </location>
</feature>
<dbReference type="PIR" id="F69469">
    <property type="entry name" value="F69469"/>
</dbReference>
<dbReference type="GO" id="GO:0005524">
    <property type="term" value="F:ATP binding"/>
    <property type="evidence" value="ECO:0007669"/>
    <property type="project" value="UniProtKB-UniRule"/>
</dbReference>
<evidence type="ECO:0000313" key="8">
    <source>
        <dbReference type="EMBL" id="AAB89490.1"/>
    </source>
</evidence>
<gene>
    <name evidence="6" type="primary">dacZ</name>
    <name evidence="8" type="ordered locus">AF_1759</name>
</gene>
<evidence type="ECO:0000256" key="4">
    <source>
        <dbReference type="ARBA" id="ARBA00022741"/>
    </source>
</evidence>
<evidence type="ECO:0000256" key="3">
    <source>
        <dbReference type="ARBA" id="ARBA00022695"/>
    </source>
</evidence>
<dbReference type="Pfam" id="PF21754">
    <property type="entry name" value="DacZ_A"/>
    <property type="match status" value="1"/>
</dbReference>
<organism evidence="8 9">
    <name type="scientific">Archaeoglobus fulgidus (strain ATCC 49558 / DSM 4304 / JCM 9628 / NBRC 100126 / VC-16)</name>
    <dbReference type="NCBI Taxonomy" id="224325"/>
    <lineage>
        <taxon>Archaea</taxon>
        <taxon>Methanobacteriati</taxon>
        <taxon>Methanobacteriota</taxon>
        <taxon>Archaeoglobi</taxon>
        <taxon>Archaeoglobales</taxon>
        <taxon>Archaeoglobaceae</taxon>
        <taxon>Archaeoglobus</taxon>
    </lineage>
</organism>
<comment type="similarity">
    <text evidence="6">Belongs to the adenylate cyclase family. DacZ subfamily.</text>
</comment>
<dbReference type="GO" id="GO:0030145">
    <property type="term" value="F:manganese ion binding"/>
    <property type="evidence" value="ECO:0007669"/>
    <property type="project" value="UniProtKB-UniRule"/>
</dbReference>
<reference evidence="8 9" key="1">
    <citation type="journal article" date="1997" name="Nature">
        <title>The complete genome sequence of the hyperthermophilic, sulphate-reducing archaeon Archaeoglobus fulgidus.</title>
        <authorList>
            <person name="Klenk H.P."/>
            <person name="Clayton R.A."/>
            <person name="Tomb J."/>
            <person name="White O."/>
            <person name="Nelson K.E."/>
            <person name="Ketchum K.A."/>
            <person name="Dodson R.J."/>
            <person name="Gwinn M."/>
            <person name="Hickey E.K."/>
            <person name="Peterson J.D."/>
            <person name="Richardson D.L."/>
            <person name="Kerlavage A.R."/>
            <person name="Graham D.E."/>
            <person name="Kyrpides N.C."/>
            <person name="Fleischmann R.D."/>
            <person name="Quackenbush J."/>
            <person name="Lee N.H."/>
            <person name="Sutton G.G."/>
            <person name="Gill S."/>
            <person name="Kirkness E.F."/>
            <person name="Dougherty B.A."/>
            <person name="McKenney K."/>
            <person name="Adams M.D."/>
            <person name="Loftus B."/>
            <person name="Peterson S."/>
            <person name="Reich C.I."/>
            <person name="McNeil L.K."/>
            <person name="Badger J.H."/>
            <person name="Glodek A."/>
            <person name="Zhou L."/>
            <person name="Overbeek R."/>
            <person name="Gocayne J.D."/>
            <person name="Weidman J.F."/>
            <person name="McDonald L."/>
            <person name="Utterback T."/>
            <person name="Cotton M.D."/>
            <person name="Spriggs T."/>
            <person name="Artiach P."/>
            <person name="Kaine B.P."/>
            <person name="Sykes S.M."/>
            <person name="Sadow P.W."/>
            <person name="D'Andrea K.P."/>
            <person name="Bowman C."/>
            <person name="Fujii C."/>
            <person name="Garland S.A."/>
            <person name="Mason T.M."/>
            <person name="Olsen G.J."/>
            <person name="Fraser C.M."/>
            <person name="Smith H.O."/>
            <person name="Woese C.R."/>
            <person name="Venter J.C."/>
        </authorList>
    </citation>
    <scope>NUCLEOTIDE SEQUENCE [LARGE SCALE GENOMIC DNA]</scope>
    <source>
        <strain evidence="9">ATCC 49558 / DSM 4304 / JCM 9628 / NBRC 100126 / VC-16</strain>
    </source>
</reference>
<evidence type="ECO:0000256" key="2">
    <source>
        <dbReference type="ARBA" id="ARBA00022679"/>
    </source>
</evidence>
<evidence type="ECO:0000256" key="5">
    <source>
        <dbReference type="ARBA" id="ARBA00022840"/>
    </source>
</evidence>
<proteinExistence type="inferred from homology"/>
<name>O28515_ARCFU</name>
<dbReference type="InterPro" id="IPR048546">
    <property type="entry name" value="DacZ_A"/>
</dbReference>
<dbReference type="eggNOG" id="arCOG04453">
    <property type="taxonomic scope" value="Archaea"/>
</dbReference>
<dbReference type="EnsemblBacteria" id="AAB89490">
    <property type="protein sequence ID" value="AAB89490"/>
    <property type="gene ID" value="AF_1759"/>
</dbReference>